<keyword evidence="9" id="KW-0472">Membrane</keyword>
<dbReference type="GO" id="GO:0005524">
    <property type="term" value="F:ATP binding"/>
    <property type="evidence" value="ECO:0007669"/>
    <property type="project" value="UniProtKB-KW"/>
</dbReference>
<dbReference type="RefSeq" id="WP_013886169.1">
    <property type="nucleotide sequence ID" value="NC_015672.1"/>
</dbReference>
<gene>
    <name evidence="12" type="ordered locus">Flexsi_1021</name>
</gene>
<feature type="domain" description="Histidine kinase" evidence="10">
    <location>
        <begin position="520"/>
        <end position="728"/>
    </location>
</feature>
<dbReference type="AlphaFoldDB" id="F8E5P8"/>
<evidence type="ECO:0000256" key="1">
    <source>
        <dbReference type="ARBA" id="ARBA00000085"/>
    </source>
</evidence>
<dbReference type="Gene3D" id="3.30.450.20">
    <property type="entry name" value="PAS domain"/>
    <property type="match status" value="2"/>
</dbReference>
<dbReference type="EC" id="2.7.13.3" evidence="2"/>
<dbReference type="InterPro" id="IPR005467">
    <property type="entry name" value="His_kinase_dom"/>
</dbReference>
<dbReference type="InterPro" id="IPR003661">
    <property type="entry name" value="HisK_dim/P_dom"/>
</dbReference>
<evidence type="ECO:0000259" key="10">
    <source>
        <dbReference type="PROSITE" id="PS50109"/>
    </source>
</evidence>
<dbReference type="SUPFAM" id="SSF55785">
    <property type="entry name" value="PYP-like sensor domain (PAS domain)"/>
    <property type="match status" value="2"/>
</dbReference>
<dbReference type="GO" id="GO:0000155">
    <property type="term" value="F:phosphorelay sensor kinase activity"/>
    <property type="evidence" value="ECO:0007669"/>
    <property type="project" value="InterPro"/>
</dbReference>
<dbReference type="Pfam" id="PF02518">
    <property type="entry name" value="HATPase_c"/>
    <property type="match status" value="1"/>
</dbReference>
<keyword evidence="7" id="KW-0067">ATP-binding</keyword>
<reference evidence="13" key="2">
    <citation type="submission" date="2011-06" db="EMBL/GenBank/DDBJ databases">
        <title>The complete genome of Flexistipes sinusarabici DSM 4947.</title>
        <authorList>
            <person name="Lucas S."/>
            <person name="Han J."/>
            <person name="Lapidus A."/>
            <person name="Bruce D."/>
            <person name="Goodwin L."/>
            <person name="Pitluck S."/>
            <person name="Peters L."/>
            <person name="Kyrpides N."/>
            <person name="Mavromatis K."/>
            <person name="Ivanova N."/>
            <person name="Mikhailova N."/>
            <person name="Chertkov O."/>
            <person name="Detter J.C."/>
            <person name="Tapia R."/>
            <person name="Han C."/>
            <person name="Land M."/>
            <person name="Hauser L."/>
            <person name="Markowitz V."/>
            <person name="Cheng J.-F."/>
            <person name="Hugenholtz P."/>
            <person name="Woyke T."/>
            <person name="Wu D."/>
            <person name="Spring S."/>
            <person name="Schroeder M."/>
            <person name="Brambilla E."/>
            <person name="Klenk H.-P."/>
            <person name="Eisen J.A."/>
        </authorList>
    </citation>
    <scope>NUCLEOTIDE SEQUENCE [LARGE SCALE GENOMIC DNA]</scope>
    <source>
        <strain evidence="13">DSM 4947 / MAS 10</strain>
    </source>
</reference>
<dbReference type="Proteomes" id="UP000006621">
    <property type="component" value="Chromosome"/>
</dbReference>
<dbReference type="PROSITE" id="PS50112">
    <property type="entry name" value="PAS"/>
    <property type="match status" value="1"/>
</dbReference>
<keyword evidence="6 12" id="KW-0418">Kinase</keyword>
<dbReference type="SMART" id="SM00388">
    <property type="entry name" value="HisKA"/>
    <property type="match status" value="1"/>
</dbReference>
<keyword evidence="8" id="KW-0902">Two-component regulatory system</keyword>
<name>F8E5P8_FLESM</name>
<dbReference type="EMBL" id="CP002858">
    <property type="protein sequence ID" value="AEI14679.1"/>
    <property type="molecule type" value="Genomic_DNA"/>
</dbReference>
<evidence type="ECO:0000313" key="12">
    <source>
        <dbReference type="EMBL" id="AEI14679.1"/>
    </source>
</evidence>
<dbReference type="PANTHER" id="PTHR43065:SF46">
    <property type="entry name" value="C4-DICARBOXYLATE TRANSPORT SENSOR PROTEIN DCTB"/>
    <property type="match status" value="1"/>
</dbReference>
<dbReference type="OrthoDB" id="9805967at2"/>
<evidence type="ECO:0000313" key="13">
    <source>
        <dbReference type="Proteomes" id="UP000006621"/>
    </source>
</evidence>
<accession>F8E5P8</accession>
<dbReference type="KEGG" id="fsi:Flexsi_1021"/>
<dbReference type="eggNOG" id="COG4191">
    <property type="taxonomic scope" value="Bacteria"/>
</dbReference>
<dbReference type="SMART" id="SM00387">
    <property type="entry name" value="HATPase_c"/>
    <property type="match status" value="1"/>
</dbReference>
<evidence type="ECO:0000256" key="4">
    <source>
        <dbReference type="ARBA" id="ARBA00022679"/>
    </source>
</evidence>
<dbReference type="SUPFAM" id="SSF47384">
    <property type="entry name" value="Homodimeric domain of signal transducing histidine kinase"/>
    <property type="match status" value="1"/>
</dbReference>
<keyword evidence="3" id="KW-0597">Phosphoprotein</keyword>
<feature type="transmembrane region" description="Helical" evidence="9">
    <location>
        <begin position="12"/>
        <end position="33"/>
    </location>
</feature>
<protein>
    <recommendedName>
        <fullName evidence="2">histidine kinase</fullName>
        <ecNumber evidence="2">2.7.13.3</ecNumber>
    </recommendedName>
</protein>
<organism evidence="12 13">
    <name type="scientific">Flexistipes sinusarabici (strain ATCC 49648 / DSM 4947 / MAS 10)</name>
    <dbReference type="NCBI Taxonomy" id="717231"/>
    <lineage>
        <taxon>Bacteria</taxon>
        <taxon>Pseudomonadati</taxon>
        <taxon>Deferribacterota</taxon>
        <taxon>Deferribacteres</taxon>
        <taxon>Deferribacterales</taxon>
        <taxon>Flexistipitaceae</taxon>
        <taxon>Flexistipes</taxon>
    </lineage>
</organism>
<keyword evidence="13" id="KW-1185">Reference proteome</keyword>
<evidence type="ECO:0000256" key="5">
    <source>
        <dbReference type="ARBA" id="ARBA00022741"/>
    </source>
</evidence>
<dbReference type="PROSITE" id="PS50109">
    <property type="entry name" value="HIS_KIN"/>
    <property type="match status" value="1"/>
</dbReference>
<dbReference type="InterPro" id="IPR036097">
    <property type="entry name" value="HisK_dim/P_sf"/>
</dbReference>
<dbReference type="InterPro" id="IPR036890">
    <property type="entry name" value="HATPase_C_sf"/>
</dbReference>
<dbReference type="Pfam" id="PF13426">
    <property type="entry name" value="PAS_9"/>
    <property type="match status" value="2"/>
</dbReference>
<dbReference type="InterPro" id="IPR000014">
    <property type="entry name" value="PAS"/>
</dbReference>
<dbReference type="CDD" id="cd00082">
    <property type="entry name" value="HisKA"/>
    <property type="match status" value="1"/>
</dbReference>
<dbReference type="Gene3D" id="1.10.287.130">
    <property type="match status" value="1"/>
</dbReference>
<proteinExistence type="predicted"/>
<dbReference type="HOGENOM" id="CLU_448115_0_0_0"/>
<keyword evidence="5" id="KW-0547">Nucleotide-binding</keyword>
<keyword evidence="9" id="KW-0812">Transmembrane</keyword>
<evidence type="ECO:0000256" key="8">
    <source>
        <dbReference type="ARBA" id="ARBA00023012"/>
    </source>
</evidence>
<sequence length="730" mass="83043">MMYNNLFKNIKPFEAILFLFIFVSFLLTVGIFVDNKSNEKLLDFIHNLQKKQLEQIEENIDSYTNNIYAFFDNLVLAEAGSDTKYPLIVYNDEGVIYDNTTGKQNYPKPEIGLSNELVLKFSKELSSGNIYYYLRKDGRIYSSYVSIQSLISDSSPAYADVVIFDGVETLYSENYKEFFGKLFRLDEDKYHFLEEGGQKFLFSSTEFRGVNIGIYGAMKNYFSGLSSQNNAFSMPGMVYGIILLLLLFLLKIFISRFAFEKEKFEKLFQLEHEKFKKIVEAIGEGVALIDNNYNLLFVNDYVKNRVNGETEGKCYSVLAGRNSPCEQCGMMDVALNGELKNVRFENFFSCSEGYFDIIWTPLFDEKGEAVAVVELIRDVTDAVNMQNALLKSEHYLKEIIENAPEPIVSFDENFNIKTFSNEALKVLKIEPDKVMKITDIVNDSTFYDKLVTDKFVDNMDLTIDSHGNKSLQVKTSVSKIEKESGYEYIAIFKDVTKIRQLEVKLIQSEKLSALGLLAGGVAHEINNPLVGILNFAQLLSKRFETGTYEKKLIDTITEAGEQTKEIVQNLLIFARQKSEQKDYFDINDSAEFALKILGSRIKYKNITAVNKITNSMRVYGNKGKIHQVFLNLLVNSIDAVDTGGYIEISSDEDEKGSFIKIYDNGKGISSKVMAKIFDPFFTTKKVGQGTGLGLFLSQAILHEHGWEFELDSVENKYTSVKIYPGIDYAN</sequence>
<keyword evidence="4" id="KW-0808">Transferase</keyword>
<comment type="catalytic activity">
    <reaction evidence="1">
        <text>ATP + protein L-histidine = ADP + protein N-phospho-L-histidine.</text>
        <dbReference type="EC" id="2.7.13.3"/>
    </reaction>
</comment>
<dbReference type="STRING" id="717231.Flexsi_1021"/>
<dbReference type="Pfam" id="PF00512">
    <property type="entry name" value="HisKA"/>
    <property type="match status" value="1"/>
</dbReference>
<dbReference type="PRINTS" id="PR00344">
    <property type="entry name" value="BCTRLSENSOR"/>
</dbReference>
<dbReference type="InterPro" id="IPR004358">
    <property type="entry name" value="Sig_transdc_His_kin-like_C"/>
</dbReference>
<evidence type="ECO:0000259" key="11">
    <source>
        <dbReference type="PROSITE" id="PS50112"/>
    </source>
</evidence>
<feature type="domain" description="PAS" evidence="11">
    <location>
        <begin position="392"/>
        <end position="435"/>
    </location>
</feature>
<dbReference type="InterPro" id="IPR035965">
    <property type="entry name" value="PAS-like_dom_sf"/>
</dbReference>
<reference evidence="12 13" key="1">
    <citation type="journal article" date="2011" name="Stand. Genomic Sci.">
        <title>Genome sequence of the moderately thermophilic halophile Flexistipes sinusarabici strain (MAS10).</title>
        <authorList>
            <person name="Lapidus A."/>
            <person name="Chertkov O."/>
            <person name="Nolan M."/>
            <person name="Lucas S."/>
            <person name="Hammon N."/>
            <person name="Deshpande S."/>
            <person name="Cheng J.F."/>
            <person name="Tapia R."/>
            <person name="Han C."/>
            <person name="Goodwin L."/>
            <person name="Pitluck S."/>
            <person name="Liolios K."/>
            <person name="Pagani I."/>
            <person name="Ivanova N."/>
            <person name="Huntemann M."/>
            <person name="Mavromatis K."/>
            <person name="Mikhailova N."/>
            <person name="Pati A."/>
            <person name="Chen A."/>
            <person name="Palaniappan K."/>
            <person name="Land M."/>
            <person name="Hauser L."/>
            <person name="Brambilla E.M."/>
            <person name="Rohde M."/>
            <person name="Abt B."/>
            <person name="Spring S."/>
            <person name="Goker M."/>
            <person name="Bristow J."/>
            <person name="Eisen J.A."/>
            <person name="Markowitz V."/>
            <person name="Hugenholtz P."/>
            <person name="Kyrpides N.C."/>
            <person name="Klenk H.P."/>
            <person name="Woyke T."/>
        </authorList>
    </citation>
    <scope>NUCLEOTIDE SEQUENCE [LARGE SCALE GENOMIC DNA]</scope>
    <source>
        <strain evidence="13">DSM 4947 / MAS 10</strain>
    </source>
</reference>
<evidence type="ECO:0000256" key="6">
    <source>
        <dbReference type="ARBA" id="ARBA00022777"/>
    </source>
</evidence>
<dbReference type="SUPFAM" id="SSF55874">
    <property type="entry name" value="ATPase domain of HSP90 chaperone/DNA topoisomerase II/histidine kinase"/>
    <property type="match status" value="1"/>
</dbReference>
<feature type="transmembrane region" description="Helical" evidence="9">
    <location>
        <begin position="237"/>
        <end position="259"/>
    </location>
</feature>
<dbReference type="InterPro" id="IPR003594">
    <property type="entry name" value="HATPase_dom"/>
</dbReference>
<evidence type="ECO:0000256" key="7">
    <source>
        <dbReference type="ARBA" id="ARBA00022840"/>
    </source>
</evidence>
<evidence type="ECO:0000256" key="3">
    <source>
        <dbReference type="ARBA" id="ARBA00022553"/>
    </source>
</evidence>
<dbReference type="PANTHER" id="PTHR43065">
    <property type="entry name" value="SENSOR HISTIDINE KINASE"/>
    <property type="match status" value="1"/>
</dbReference>
<evidence type="ECO:0000256" key="2">
    <source>
        <dbReference type="ARBA" id="ARBA00012438"/>
    </source>
</evidence>
<evidence type="ECO:0000256" key="9">
    <source>
        <dbReference type="SAM" id="Phobius"/>
    </source>
</evidence>
<keyword evidence="9" id="KW-1133">Transmembrane helix</keyword>
<dbReference type="Gene3D" id="3.30.565.10">
    <property type="entry name" value="Histidine kinase-like ATPase, C-terminal domain"/>
    <property type="match status" value="1"/>
</dbReference>